<evidence type="ECO:0000256" key="1">
    <source>
        <dbReference type="SAM" id="Phobius"/>
    </source>
</evidence>
<keyword evidence="1" id="KW-0812">Transmembrane</keyword>
<dbReference type="Gene3D" id="3.40.630.10">
    <property type="entry name" value="Zn peptidases"/>
    <property type="match status" value="1"/>
</dbReference>
<feature type="transmembrane region" description="Helical" evidence="1">
    <location>
        <begin position="183"/>
        <end position="205"/>
    </location>
</feature>
<evidence type="ECO:0000313" key="2">
    <source>
        <dbReference type="EMBL" id="KKN39109.1"/>
    </source>
</evidence>
<keyword evidence="1" id="KW-1133">Transmembrane helix</keyword>
<feature type="transmembrane region" description="Helical" evidence="1">
    <location>
        <begin position="81"/>
        <end position="99"/>
    </location>
</feature>
<accession>A0A0F9Q9E5</accession>
<dbReference type="EMBL" id="LAZR01001782">
    <property type="protein sequence ID" value="KKN39109.1"/>
    <property type="molecule type" value="Genomic_DNA"/>
</dbReference>
<gene>
    <name evidence="2" type="ORF">LCGC14_0746710</name>
</gene>
<feature type="transmembrane region" description="Helical" evidence="1">
    <location>
        <begin position="57"/>
        <end position="75"/>
    </location>
</feature>
<dbReference type="SUPFAM" id="SSF53187">
    <property type="entry name" value="Zn-dependent exopeptidases"/>
    <property type="match status" value="1"/>
</dbReference>
<sequence>MIEEARIKKNLKQFTFPRLSGTDYEIKAYKKLTKEVENLNLKYKVQFFTFSSFYSRIYPKIGFSSVSIILFLFYLNIHMSISIILILILFTILIISIILTRKPEKIQFITKMDSQNVLVKIKSLSKEKKNYDRIALFISHLDSKGQRFTIKIRIRIFKLWITSSISLTATIISKNSILRGFELIFYIIGLFPLIFNLLSTIMMLLNTTDNSSDGAVDNASGIACNLELLNHYSIPENRLIIIYGFFLLELKNAEQWVLDIFIII</sequence>
<keyword evidence="1" id="KW-0472">Membrane</keyword>
<dbReference type="AlphaFoldDB" id="A0A0F9Q9E5"/>
<evidence type="ECO:0008006" key="3">
    <source>
        <dbReference type="Google" id="ProtNLM"/>
    </source>
</evidence>
<organism evidence="2">
    <name type="scientific">marine sediment metagenome</name>
    <dbReference type="NCBI Taxonomy" id="412755"/>
    <lineage>
        <taxon>unclassified sequences</taxon>
        <taxon>metagenomes</taxon>
        <taxon>ecological metagenomes</taxon>
    </lineage>
</organism>
<reference evidence="2" key="1">
    <citation type="journal article" date="2015" name="Nature">
        <title>Complex archaea that bridge the gap between prokaryotes and eukaryotes.</title>
        <authorList>
            <person name="Spang A."/>
            <person name="Saw J.H."/>
            <person name="Jorgensen S.L."/>
            <person name="Zaremba-Niedzwiedzka K."/>
            <person name="Martijn J."/>
            <person name="Lind A.E."/>
            <person name="van Eijk R."/>
            <person name="Schleper C."/>
            <person name="Guy L."/>
            <person name="Ettema T.J."/>
        </authorList>
    </citation>
    <scope>NUCLEOTIDE SEQUENCE</scope>
</reference>
<comment type="caution">
    <text evidence="2">The sequence shown here is derived from an EMBL/GenBank/DDBJ whole genome shotgun (WGS) entry which is preliminary data.</text>
</comment>
<proteinExistence type="predicted"/>
<name>A0A0F9Q9E5_9ZZZZ</name>
<feature type="transmembrane region" description="Helical" evidence="1">
    <location>
        <begin position="156"/>
        <end position="177"/>
    </location>
</feature>
<protein>
    <recommendedName>
        <fullName evidence="3">Peptidase M28 domain-containing protein</fullName>
    </recommendedName>
</protein>